<keyword evidence="1" id="KW-1133">Transmembrane helix</keyword>
<evidence type="ECO:0000313" key="5">
    <source>
        <dbReference type="Proteomes" id="UP000050416"/>
    </source>
</evidence>
<keyword evidence="1" id="KW-0812">Transmembrane</keyword>
<dbReference type="PROSITE" id="PS50887">
    <property type="entry name" value="GGDEF"/>
    <property type="match status" value="1"/>
</dbReference>
<dbReference type="InterPro" id="IPR043128">
    <property type="entry name" value="Rev_trsase/Diguanyl_cyclase"/>
</dbReference>
<dbReference type="Proteomes" id="UP000050416">
    <property type="component" value="Unassembled WGS sequence"/>
</dbReference>
<dbReference type="SUPFAM" id="SSF141868">
    <property type="entry name" value="EAL domain-like"/>
    <property type="match status" value="1"/>
</dbReference>
<gene>
    <name evidence="4" type="ORF">HLUCCX14_07555</name>
</gene>
<dbReference type="InterPro" id="IPR050706">
    <property type="entry name" value="Cyclic-di-GMP_PDE-like"/>
</dbReference>
<evidence type="ECO:0000256" key="1">
    <source>
        <dbReference type="SAM" id="Phobius"/>
    </source>
</evidence>
<accession>A0A0P7YHM5</accession>
<comment type="caution">
    <text evidence="4">The sequence shown here is derived from an EMBL/GenBank/DDBJ whole genome shotgun (WGS) entry which is preliminary data.</text>
</comment>
<dbReference type="InterPro" id="IPR000160">
    <property type="entry name" value="GGDEF_dom"/>
</dbReference>
<dbReference type="Gene3D" id="3.20.20.450">
    <property type="entry name" value="EAL domain"/>
    <property type="match status" value="1"/>
</dbReference>
<dbReference type="GO" id="GO:0071111">
    <property type="term" value="F:cyclic-guanylate-specific phosphodiesterase activity"/>
    <property type="evidence" value="ECO:0007669"/>
    <property type="project" value="InterPro"/>
</dbReference>
<keyword evidence="1" id="KW-0472">Membrane</keyword>
<evidence type="ECO:0000259" key="3">
    <source>
        <dbReference type="PROSITE" id="PS50887"/>
    </source>
</evidence>
<dbReference type="InterPro" id="IPR029787">
    <property type="entry name" value="Nucleotide_cyclase"/>
</dbReference>
<dbReference type="OrthoDB" id="9816034at2"/>
<dbReference type="SUPFAM" id="SSF55073">
    <property type="entry name" value="Nucleotide cyclase"/>
    <property type="match status" value="1"/>
</dbReference>
<name>A0A0P7YHM5_9GAMM</name>
<dbReference type="SMART" id="SM00267">
    <property type="entry name" value="GGDEF"/>
    <property type="match status" value="1"/>
</dbReference>
<feature type="domain" description="EAL" evidence="2">
    <location>
        <begin position="370"/>
        <end position="445"/>
    </location>
</feature>
<organism evidence="4 5">
    <name type="scientific">Marinobacter excellens HL-55</name>
    <dbReference type="NCBI Taxonomy" id="1305731"/>
    <lineage>
        <taxon>Bacteria</taxon>
        <taxon>Pseudomonadati</taxon>
        <taxon>Pseudomonadota</taxon>
        <taxon>Gammaproteobacteria</taxon>
        <taxon>Pseudomonadales</taxon>
        <taxon>Marinobacteraceae</taxon>
        <taxon>Marinobacter</taxon>
    </lineage>
</organism>
<proteinExistence type="predicted"/>
<feature type="domain" description="GGDEF" evidence="3">
    <location>
        <begin position="229"/>
        <end position="361"/>
    </location>
</feature>
<feature type="transmembrane region" description="Helical" evidence="1">
    <location>
        <begin position="183"/>
        <end position="203"/>
    </location>
</feature>
<dbReference type="AlphaFoldDB" id="A0A0P7YHM5"/>
<dbReference type="InterPro" id="IPR035919">
    <property type="entry name" value="EAL_sf"/>
</dbReference>
<dbReference type="EMBL" id="LJZQ01000008">
    <property type="protein sequence ID" value="KPQ29123.1"/>
    <property type="molecule type" value="Genomic_DNA"/>
</dbReference>
<dbReference type="Gene3D" id="3.30.70.270">
    <property type="match status" value="1"/>
</dbReference>
<feature type="transmembrane region" description="Helical" evidence="1">
    <location>
        <begin position="12"/>
        <end position="32"/>
    </location>
</feature>
<sequence length="445" mass="50031">MMVSSKLLSKPVVAALFTLITVLLATSLLTYVNDRSLQSNTSSSLRTASWSLAQMGREASALNLEIALAANGVGSQEKLQKRSDILWRRLDDALNSPEASVVLSQSNNEQAISQIFEAYRALEPNISGLYNADEATVAVTVASWNSLNEKLQRLIEDNFVGDETAFLSVELERSRDRLANLRIFTLSLLLITFAFLAVAIFIVRKQNRLNSVTGLPNRETLRDVKKAGAEYAVICVEIANFDLVLSDFGTEAGDALQRDIATKLRDLVTNQDEVIHKTPESFVVLAFCRSKNIFEDKLTRLREALSFDWRWGSAVTRIRPFIGVDPSNEGFCPDWNIRYQRAHRALVQAKLEKEIVVISQEDLRKKIDQERRLHAELLRAFNGESSTLTLSLVYQPIVPIDRTRFVTGSEVLLRCHDRNYGFIPPSQLVENSFGLRCPNARRQLA</sequence>
<protein>
    <submittedName>
        <fullName evidence="4">GGDEF domain protein</fullName>
    </submittedName>
</protein>
<dbReference type="STRING" id="1305731.GCA_000934705_00568"/>
<dbReference type="PANTHER" id="PTHR33121">
    <property type="entry name" value="CYCLIC DI-GMP PHOSPHODIESTERASE PDEF"/>
    <property type="match status" value="1"/>
</dbReference>
<dbReference type="PROSITE" id="PS50883">
    <property type="entry name" value="EAL"/>
    <property type="match status" value="1"/>
</dbReference>
<reference evidence="4 5" key="1">
    <citation type="submission" date="2015-09" db="EMBL/GenBank/DDBJ databases">
        <title>Identification and resolution of microdiversity through metagenomic sequencing of parallel consortia.</title>
        <authorList>
            <person name="Nelson W.C."/>
            <person name="Romine M.F."/>
            <person name="Lindemann S.R."/>
        </authorList>
    </citation>
    <scope>NUCLEOTIDE SEQUENCE [LARGE SCALE GENOMIC DNA]</scope>
    <source>
        <strain evidence="4">HL-55</strain>
    </source>
</reference>
<dbReference type="Pfam" id="PF00990">
    <property type="entry name" value="GGDEF"/>
    <property type="match status" value="1"/>
</dbReference>
<dbReference type="InterPro" id="IPR001633">
    <property type="entry name" value="EAL_dom"/>
</dbReference>
<evidence type="ECO:0000259" key="2">
    <source>
        <dbReference type="PROSITE" id="PS50883"/>
    </source>
</evidence>
<dbReference type="PANTHER" id="PTHR33121:SF71">
    <property type="entry name" value="OXYGEN SENSOR PROTEIN DOSP"/>
    <property type="match status" value="1"/>
</dbReference>
<evidence type="ECO:0000313" key="4">
    <source>
        <dbReference type="EMBL" id="KPQ29123.1"/>
    </source>
</evidence>
<dbReference type="PATRIC" id="fig|1305731.5.peg.326"/>